<comment type="caution">
    <text evidence="1">The sequence shown here is derived from an EMBL/GenBank/DDBJ whole genome shotgun (WGS) entry which is preliminary data.</text>
</comment>
<dbReference type="EMBL" id="VSSQ01000576">
    <property type="protein sequence ID" value="MPL97838.1"/>
    <property type="molecule type" value="Genomic_DNA"/>
</dbReference>
<sequence>MDTIHPPQRSTAELWQDYYFLTNEMEKLILKQNVDLFLELMEQRQRLQPIIEKEPDNGFRVSPEGRALLKKIQNTEQAINMKLQFMRNKAGQQQKVSAAYDGLNGSIVGNFINSIR</sequence>
<gene>
    <name evidence="1" type="ORF">SDC9_44033</name>
</gene>
<evidence type="ECO:0000313" key="1">
    <source>
        <dbReference type="EMBL" id="MPL97838.1"/>
    </source>
</evidence>
<proteinExistence type="predicted"/>
<organism evidence="1">
    <name type="scientific">bioreactor metagenome</name>
    <dbReference type="NCBI Taxonomy" id="1076179"/>
    <lineage>
        <taxon>unclassified sequences</taxon>
        <taxon>metagenomes</taxon>
        <taxon>ecological metagenomes</taxon>
    </lineage>
</organism>
<evidence type="ECO:0008006" key="2">
    <source>
        <dbReference type="Google" id="ProtNLM"/>
    </source>
</evidence>
<protein>
    <recommendedName>
        <fullName evidence="2">Flagellar protein FliT</fullName>
    </recommendedName>
</protein>
<accession>A0A644W2N1</accession>
<reference evidence="1" key="1">
    <citation type="submission" date="2019-08" db="EMBL/GenBank/DDBJ databases">
        <authorList>
            <person name="Kucharzyk K."/>
            <person name="Murdoch R.W."/>
            <person name="Higgins S."/>
            <person name="Loffler F."/>
        </authorList>
    </citation>
    <scope>NUCLEOTIDE SEQUENCE</scope>
</reference>
<dbReference type="AlphaFoldDB" id="A0A644W2N1"/>
<name>A0A644W2N1_9ZZZZ</name>